<dbReference type="PANTHER" id="PTHR12181:SF12">
    <property type="entry name" value="PHOSPHATIDATE PHOSPHATASE"/>
    <property type="match status" value="1"/>
</dbReference>
<evidence type="ECO:0000313" key="5">
    <source>
        <dbReference type="WBParaSite" id="ACRNAN_scaffold8187.g17148.t1"/>
    </source>
</evidence>
<dbReference type="Pfam" id="PF08235">
    <property type="entry name" value="LNS2"/>
    <property type="match status" value="1"/>
</dbReference>
<dbReference type="PANTHER" id="PTHR12181">
    <property type="entry name" value="LIPIN"/>
    <property type="match status" value="1"/>
</dbReference>
<comment type="similarity">
    <text evidence="2">Belongs to the lipin family.</text>
</comment>
<dbReference type="SUPFAM" id="SSF56784">
    <property type="entry name" value="HAD-like"/>
    <property type="match status" value="1"/>
</dbReference>
<comment type="catalytic activity">
    <reaction evidence="1">
        <text>a 1,2-diacyl-sn-glycero-3-phosphate + H2O = a 1,2-diacyl-sn-glycerol + phosphate</text>
        <dbReference type="Rhea" id="RHEA:27429"/>
        <dbReference type="ChEBI" id="CHEBI:15377"/>
        <dbReference type="ChEBI" id="CHEBI:17815"/>
        <dbReference type="ChEBI" id="CHEBI:43474"/>
        <dbReference type="ChEBI" id="CHEBI:58608"/>
        <dbReference type="EC" id="3.1.3.4"/>
    </reaction>
    <physiologicalReaction direction="left-to-right" evidence="1">
        <dbReference type="Rhea" id="RHEA:27430"/>
    </physiologicalReaction>
</comment>
<dbReference type="InterPro" id="IPR026058">
    <property type="entry name" value="LIPIN"/>
</dbReference>
<evidence type="ECO:0000313" key="4">
    <source>
        <dbReference type="Proteomes" id="UP000887540"/>
    </source>
</evidence>
<name>A0A914EGV6_9BILA</name>
<evidence type="ECO:0000256" key="1">
    <source>
        <dbReference type="ARBA" id="ARBA00001180"/>
    </source>
</evidence>
<dbReference type="GO" id="GO:0008195">
    <property type="term" value="F:phosphatidate phosphatase activity"/>
    <property type="evidence" value="ECO:0007669"/>
    <property type="project" value="UniProtKB-EC"/>
</dbReference>
<dbReference type="InterPro" id="IPR013209">
    <property type="entry name" value="LNS2"/>
</dbReference>
<dbReference type="InterPro" id="IPR007651">
    <property type="entry name" value="Lipin_N"/>
</dbReference>
<dbReference type="InterPro" id="IPR036412">
    <property type="entry name" value="HAD-like_sf"/>
</dbReference>
<evidence type="ECO:0000256" key="2">
    <source>
        <dbReference type="ARBA" id="ARBA00005476"/>
    </source>
</evidence>
<organism evidence="4 5">
    <name type="scientific">Acrobeloides nanus</name>
    <dbReference type="NCBI Taxonomy" id="290746"/>
    <lineage>
        <taxon>Eukaryota</taxon>
        <taxon>Metazoa</taxon>
        <taxon>Ecdysozoa</taxon>
        <taxon>Nematoda</taxon>
        <taxon>Chromadorea</taxon>
        <taxon>Rhabditida</taxon>
        <taxon>Tylenchina</taxon>
        <taxon>Cephalobomorpha</taxon>
        <taxon>Cephaloboidea</taxon>
        <taxon>Cephalobidae</taxon>
        <taxon>Acrobeloides</taxon>
    </lineage>
</organism>
<sequence length="378" mass="42410">MFSGAIDVIVIEQPDGTLKSTTWHIAFSAAAVVSSRKEVEFKINGEVVQIRMLVESNGIAKFVKEELLEQLSTSSAIPEVKLITTQRLESDQLIGLNLRHGRNEATFSVTTTFQGTTKITCGVYLFKWSDNFVVSDIDGTITRSDLKGHVYYAVGVKWEHNGIAELYSRIKSNGYQILYLSSRPIGQSISTKNYLNKIIQGNSTLPDGPTLVSPSSVVEAVKRELSGNPDAFKIPCLSDVKELFPTKQPFYAGFGNRETDVRSYKAVGIPLSRIYIVDSYGTVTRADSIGFMTRYDLLATEFLDQIFPPLKRKRVPSKVNLEEMMTPEFTKAEKFSQYTYWRTSPGEVGSIDDNDLASYEFHRSKLKSKNIKRRALSF</sequence>
<dbReference type="AlphaFoldDB" id="A0A914EGV6"/>
<keyword evidence="4" id="KW-1185">Reference proteome</keyword>
<dbReference type="WBParaSite" id="ACRNAN_scaffold8187.g17148.t1">
    <property type="protein sequence ID" value="ACRNAN_scaffold8187.g17148.t1"/>
    <property type="gene ID" value="ACRNAN_scaffold8187.g17148"/>
</dbReference>
<proteinExistence type="inferred from homology"/>
<dbReference type="Pfam" id="PF04571">
    <property type="entry name" value="Lipin_N"/>
    <property type="match status" value="1"/>
</dbReference>
<evidence type="ECO:0000259" key="3">
    <source>
        <dbReference type="SMART" id="SM00775"/>
    </source>
</evidence>
<dbReference type="InterPro" id="IPR031315">
    <property type="entry name" value="LNS2/PITP"/>
</dbReference>
<dbReference type="SMART" id="SM00775">
    <property type="entry name" value="LNS2"/>
    <property type="match status" value="1"/>
</dbReference>
<protein>
    <submittedName>
        <fullName evidence="5">LNS2/PITP domain-containing protein</fullName>
    </submittedName>
</protein>
<dbReference type="Proteomes" id="UP000887540">
    <property type="component" value="Unplaced"/>
</dbReference>
<reference evidence="5" key="1">
    <citation type="submission" date="2022-11" db="UniProtKB">
        <authorList>
            <consortium name="WormBaseParasite"/>
        </authorList>
    </citation>
    <scope>IDENTIFICATION</scope>
</reference>
<feature type="domain" description="LNS2/PITP" evidence="3">
    <location>
        <begin position="132"/>
        <end position="286"/>
    </location>
</feature>
<accession>A0A914EGV6</accession>